<proteinExistence type="predicted"/>
<dbReference type="Proteomes" id="UP001373714">
    <property type="component" value="Unassembled WGS sequence"/>
</dbReference>
<comment type="caution">
    <text evidence="1">The sequence shown here is derived from an EMBL/GenBank/DDBJ whole genome shotgun (WGS) entry which is preliminary data.</text>
</comment>
<keyword evidence="2" id="KW-1185">Reference proteome</keyword>
<name>A0AAV9V9W2_9PEZI</name>
<dbReference type="EMBL" id="JAVHNS010000004">
    <property type="protein sequence ID" value="KAK6357926.1"/>
    <property type="molecule type" value="Genomic_DNA"/>
</dbReference>
<dbReference type="AlphaFoldDB" id="A0AAV9V9W2"/>
<accession>A0AAV9V9W2</accession>
<evidence type="ECO:0000313" key="1">
    <source>
        <dbReference type="EMBL" id="KAK6357926.1"/>
    </source>
</evidence>
<organism evidence="1 2">
    <name type="scientific">Orbilia blumenaviensis</name>
    <dbReference type="NCBI Taxonomy" id="1796055"/>
    <lineage>
        <taxon>Eukaryota</taxon>
        <taxon>Fungi</taxon>
        <taxon>Dikarya</taxon>
        <taxon>Ascomycota</taxon>
        <taxon>Pezizomycotina</taxon>
        <taxon>Orbiliomycetes</taxon>
        <taxon>Orbiliales</taxon>
        <taxon>Orbiliaceae</taxon>
        <taxon>Orbilia</taxon>
    </lineage>
</organism>
<sequence length="98" mass="11878">MHRKWSVPMSYFTLGASGTQYNRLHILNTRSIYFNCRREAPVTRRLHQYKRHSFAVDEDIYEFARLRSWTSEYRPKAYSDIFSSAIHTPKRRKRAIHI</sequence>
<protein>
    <submittedName>
        <fullName evidence="1">Uncharacterized protein</fullName>
    </submittedName>
</protein>
<evidence type="ECO:0000313" key="2">
    <source>
        <dbReference type="Proteomes" id="UP001373714"/>
    </source>
</evidence>
<reference evidence="1 2" key="1">
    <citation type="submission" date="2019-10" db="EMBL/GenBank/DDBJ databases">
        <authorList>
            <person name="Palmer J.M."/>
        </authorList>
    </citation>
    <scope>NUCLEOTIDE SEQUENCE [LARGE SCALE GENOMIC DNA]</scope>
    <source>
        <strain evidence="1 2">TWF730</strain>
    </source>
</reference>
<gene>
    <name evidence="1" type="ORF">TWF730_007283</name>
</gene>